<feature type="domain" description="Cytochrome c" evidence="6">
    <location>
        <begin position="688"/>
        <end position="880"/>
    </location>
</feature>
<evidence type="ECO:0000256" key="2">
    <source>
        <dbReference type="ARBA" id="ARBA00022723"/>
    </source>
</evidence>
<dbReference type="EMBL" id="BSPD01000020">
    <property type="protein sequence ID" value="GLS24985.1"/>
    <property type="molecule type" value="Genomic_DNA"/>
</dbReference>
<dbReference type="GO" id="GO:0020037">
    <property type="term" value="F:heme binding"/>
    <property type="evidence" value="ECO:0007669"/>
    <property type="project" value="InterPro"/>
</dbReference>
<feature type="compositionally biased region" description="Pro residues" evidence="5">
    <location>
        <begin position="48"/>
        <end position="62"/>
    </location>
</feature>
<dbReference type="Gene3D" id="2.130.10.10">
    <property type="entry name" value="YVTN repeat-like/Quinoprotein amine dehydrogenase"/>
    <property type="match status" value="2"/>
</dbReference>
<dbReference type="RefSeq" id="WP_232592200.1">
    <property type="nucleotide sequence ID" value="NZ_BSPD01000020.1"/>
</dbReference>
<dbReference type="SUPFAM" id="SSF46626">
    <property type="entry name" value="Cytochrome c"/>
    <property type="match status" value="1"/>
</dbReference>
<keyword evidence="2 4" id="KW-0479">Metal-binding</keyword>
<protein>
    <recommendedName>
        <fullName evidence="6">Cytochrome c domain-containing protein</fullName>
    </recommendedName>
</protein>
<gene>
    <name evidence="7" type="ORF">GCM10007877_06990</name>
</gene>
<dbReference type="Gene3D" id="1.10.760.10">
    <property type="entry name" value="Cytochrome c-like domain"/>
    <property type="match status" value="1"/>
</dbReference>
<dbReference type="InterPro" id="IPR009056">
    <property type="entry name" value="Cyt_c-like_dom"/>
</dbReference>
<dbReference type="Proteomes" id="UP001156870">
    <property type="component" value="Unassembled WGS sequence"/>
</dbReference>
<evidence type="ECO:0000259" key="6">
    <source>
        <dbReference type="PROSITE" id="PS51007"/>
    </source>
</evidence>
<evidence type="ECO:0000256" key="5">
    <source>
        <dbReference type="SAM" id="MobiDB-lite"/>
    </source>
</evidence>
<dbReference type="InterPro" id="IPR011048">
    <property type="entry name" value="Haem_d1_sf"/>
</dbReference>
<dbReference type="PANTHER" id="PTHR47197:SF3">
    <property type="entry name" value="DIHYDRO-HEME D1 DEHYDROGENASE"/>
    <property type="match status" value="1"/>
</dbReference>
<organism evidence="7 8">
    <name type="scientific">Marinibactrum halimedae</name>
    <dbReference type="NCBI Taxonomy" id="1444977"/>
    <lineage>
        <taxon>Bacteria</taxon>
        <taxon>Pseudomonadati</taxon>
        <taxon>Pseudomonadota</taxon>
        <taxon>Gammaproteobacteria</taxon>
        <taxon>Cellvibrionales</taxon>
        <taxon>Cellvibrionaceae</taxon>
        <taxon>Marinibactrum</taxon>
    </lineage>
</organism>
<dbReference type="InterPro" id="IPR019405">
    <property type="entry name" value="Lactonase_7-beta_prop"/>
</dbReference>
<proteinExistence type="predicted"/>
<dbReference type="InterPro" id="IPR036909">
    <property type="entry name" value="Cyt_c-like_dom_sf"/>
</dbReference>
<evidence type="ECO:0000256" key="4">
    <source>
        <dbReference type="PROSITE-ProRule" id="PRU00433"/>
    </source>
</evidence>
<dbReference type="SUPFAM" id="SSF51004">
    <property type="entry name" value="C-terminal (heme d1) domain of cytochrome cd1-nitrite reductase"/>
    <property type="match status" value="2"/>
</dbReference>
<dbReference type="InterPro" id="IPR011964">
    <property type="entry name" value="YVTN_b-propeller_repeat"/>
</dbReference>
<evidence type="ECO:0000256" key="3">
    <source>
        <dbReference type="ARBA" id="ARBA00023004"/>
    </source>
</evidence>
<name>A0AA37T816_9GAMM</name>
<keyword evidence="8" id="KW-1185">Reference proteome</keyword>
<keyword evidence="3 4" id="KW-0408">Iron</keyword>
<dbReference type="GO" id="GO:0009055">
    <property type="term" value="F:electron transfer activity"/>
    <property type="evidence" value="ECO:0007669"/>
    <property type="project" value="InterPro"/>
</dbReference>
<sequence length="897" mass="94241">MNSQNNRGRTSWVMPSGFAKNLGLLALSSAILIGCGGGGGGGGGNNDAPPPPPPAAPDPEPPVVTQELPSRSSTIAITSDDQRLVVVNREKNSVTLIQVKDENGEDTALTLGEVAVGQDPRFVTISPDNSTAFVTNAVDGTVSIIDISGAVPRVSGDPIAVGTEPRGIAVTPNGRYVLVANHTAGTVSMISVASSEVVNTITVGGNPMALAISNDGDEDDRDESVFVTRFFSEVIDPENRPDGFNDAKQGVVPFFTVESGLSDSPVVNQHTLAPLDNAGFAADRRHFCQETRNALQDNGTVFFNSGIDGAGDGAALLKSDVFCPDNTSSDISDDGPIAKTPQGAYTNNLFAAMIRDNTLYIPNVGASPEPPVKFNVNVQALVSSVDLTTGEDSTLNLNDQIKAETQPEEETASLDRVFGNDVVAIDANSAGDQFLIVSRGGNYVMRAGLDENGNLDINADSGVIRFKTGNIPSGVVMSSDGTRAYTNNEVGLSVTAIDLENNQVLVEDMPASALPAEGSQAHRNLLGKLVFYTALGTPDTFDTTGDNAFDLNIRDIDPLEFRNKASDNGWSSCASCHEDGHSDNVTWIFPTGPRQTLPLEGTFAKSNSEDQRILNWNGVRGSVTDFNNNSRNVQGGTGFAGEVNGENKTAQVFNHGPTEGISDALDAMTEWVANSVRAPIMPDIEDAAVLAQGRETFESHCASCHGGEKWTKSTVTAYQNNPTFNGNPLTANFFAAGREPALDPNLTVAGPQIRSVNIDNVVTNFLDVVGTRDNDNVLEIRGAGGLGGGFITIKGDPNEGIEVARQSTQGFNSLGGIGFNTPSLLGAGLNSPYLHDGSAVTLADVFAVHTLPAQEGATIETALNDAEMLNNLAEFVFSIDEQTPVIDIPASTQSVPN</sequence>
<evidence type="ECO:0000313" key="7">
    <source>
        <dbReference type="EMBL" id="GLS24985.1"/>
    </source>
</evidence>
<dbReference type="PROSITE" id="PS51257">
    <property type="entry name" value="PROKAR_LIPOPROTEIN"/>
    <property type="match status" value="1"/>
</dbReference>
<evidence type="ECO:0000313" key="8">
    <source>
        <dbReference type="Proteomes" id="UP001156870"/>
    </source>
</evidence>
<dbReference type="PROSITE" id="PS51007">
    <property type="entry name" value="CYTC"/>
    <property type="match status" value="1"/>
</dbReference>
<dbReference type="InterPro" id="IPR051200">
    <property type="entry name" value="Host-pathogen_enzymatic-act"/>
</dbReference>
<reference evidence="7 8" key="1">
    <citation type="journal article" date="2014" name="Int. J. Syst. Evol. Microbiol.">
        <title>Complete genome sequence of Corynebacterium casei LMG S-19264T (=DSM 44701T), isolated from a smear-ripened cheese.</title>
        <authorList>
            <consortium name="US DOE Joint Genome Institute (JGI-PGF)"/>
            <person name="Walter F."/>
            <person name="Albersmeier A."/>
            <person name="Kalinowski J."/>
            <person name="Ruckert C."/>
        </authorList>
    </citation>
    <scope>NUCLEOTIDE SEQUENCE [LARGE SCALE GENOMIC DNA]</scope>
    <source>
        <strain evidence="7 8">NBRC 110095</strain>
    </source>
</reference>
<dbReference type="AlphaFoldDB" id="A0AA37T816"/>
<dbReference type="NCBIfam" id="TIGR02276">
    <property type="entry name" value="beta_rpt_yvtn"/>
    <property type="match status" value="1"/>
</dbReference>
<accession>A0AA37T816</accession>
<keyword evidence="1 4" id="KW-0349">Heme</keyword>
<feature type="region of interest" description="Disordered" evidence="5">
    <location>
        <begin position="41"/>
        <end position="71"/>
    </location>
</feature>
<dbReference type="InterPro" id="IPR015943">
    <property type="entry name" value="WD40/YVTN_repeat-like_dom_sf"/>
</dbReference>
<comment type="caution">
    <text evidence="7">The sequence shown here is derived from an EMBL/GenBank/DDBJ whole genome shotgun (WGS) entry which is preliminary data.</text>
</comment>
<dbReference type="Pfam" id="PF10282">
    <property type="entry name" value="Lactonase"/>
    <property type="match status" value="1"/>
</dbReference>
<dbReference type="GO" id="GO:0046872">
    <property type="term" value="F:metal ion binding"/>
    <property type="evidence" value="ECO:0007669"/>
    <property type="project" value="UniProtKB-KW"/>
</dbReference>
<evidence type="ECO:0000256" key="1">
    <source>
        <dbReference type="ARBA" id="ARBA00022617"/>
    </source>
</evidence>
<dbReference type="PANTHER" id="PTHR47197">
    <property type="entry name" value="PROTEIN NIRF"/>
    <property type="match status" value="1"/>
</dbReference>